<dbReference type="Pfam" id="PF02485">
    <property type="entry name" value="Branch"/>
    <property type="match status" value="1"/>
</dbReference>
<keyword evidence="2" id="KW-0328">Glycosyltransferase</keyword>
<dbReference type="KEGG" id="cvr:CHLNCDRAFT_145020"/>
<dbReference type="EMBL" id="GL433842">
    <property type="protein sequence ID" value="EFN56230.1"/>
    <property type="molecule type" value="Genomic_DNA"/>
</dbReference>
<reference evidence="6 7" key="1">
    <citation type="journal article" date="2010" name="Plant Cell">
        <title>The Chlorella variabilis NC64A genome reveals adaptation to photosymbiosis, coevolution with viruses, and cryptic sex.</title>
        <authorList>
            <person name="Blanc G."/>
            <person name="Duncan G."/>
            <person name="Agarkova I."/>
            <person name="Borodovsky M."/>
            <person name="Gurnon J."/>
            <person name="Kuo A."/>
            <person name="Lindquist E."/>
            <person name="Lucas S."/>
            <person name="Pangilinan J."/>
            <person name="Polle J."/>
            <person name="Salamov A."/>
            <person name="Terry A."/>
            <person name="Yamada T."/>
            <person name="Dunigan D.D."/>
            <person name="Grigoriev I.V."/>
            <person name="Claverie J.M."/>
            <person name="Van Etten J.L."/>
        </authorList>
    </citation>
    <scope>NUCLEOTIDE SEQUENCE [LARGE SCALE GENOMIC DNA]</scope>
    <source>
        <strain evidence="6 7">NC64A</strain>
    </source>
</reference>
<dbReference type="eggNOG" id="ENOG502QS7F">
    <property type="taxonomic scope" value="Eukaryota"/>
</dbReference>
<dbReference type="OrthoDB" id="191334at2759"/>
<name>E1ZDI5_CHLVA</name>
<dbReference type="RefSeq" id="XP_005848332.1">
    <property type="nucleotide sequence ID" value="XM_005848270.1"/>
</dbReference>
<keyword evidence="4" id="KW-0472">Membrane</keyword>
<accession>E1ZDI5</accession>
<dbReference type="GeneID" id="17355752"/>
<keyword evidence="3" id="KW-0808">Transferase</keyword>
<dbReference type="STRING" id="554065.E1ZDI5"/>
<keyword evidence="5" id="KW-0325">Glycoprotein</keyword>
<dbReference type="InParanoid" id="E1ZDI5"/>
<protein>
    <submittedName>
        <fullName evidence="6">Uncharacterized protein</fullName>
    </submittedName>
</protein>
<dbReference type="GO" id="GO:0016757">
    <property type="term" value="F:glycosyltransferase activity"/>
    <property type="evidence" value="ECO:0007669"/>
    <property type="project" value="UniProtKB-KW"/>
</dbReference>
<evidence type="ECO:0000256" key="2">
    <source>
        <dbReference type="ARBA" id="ARBA00022676"/>
    </source>
</evidence>
<evidence type="ECO:0000256" key="3">
    <source>
        <dbReference type="ARBA" id="ARBA00022679"/>
    </source>
</evidence>
<sequence>MDGSQDGARVGLRQKIAVILMALGLLGAGELAVLTWSDVSQIAGARHAAYEAATAAEYEAAPSTAAPGKVALMFLIRSDLPTEPLWRLFLDSATAAVRGAAVGGRRGGAGHSGWEQLFSVYVHPAAGRHLPRGSLFARHEVPDRVGAVWGNHSIVDAERALLRAALHDPLNQRFVLLSETCVPVYSTPEIYTQLLSENRSRINACRDAADPNDGNRRMTWRWQPGMLQANVTRDTWRKSSQWFMLTRRHAEVVVRDVAVDAVFRAHCWTARNWNDRFCTSDEHYVPTLLAWSGLEGEATCGGGITYTEWRARAAHPTSFKEATGAVLAQMRGGCNGSALAAAAVEAVGRLLRAPRGGGGQAAGLANNGTGADAASSAVLAALGNLTSALLPPTCPMFGRKVPGSSVKKWAALLEPVMQAG</sequence>
<dbReference type="OMA" id="YTEWRAR"/>
<evidence type="ECO:0000256" key="1">
    <source>
        <dbReference type="ARBA" id="ARBA00004606"/>
    </source>
</evidence>
<dbReference type="AlphaFoldDB" id="E1ZDI5"/>
<dbReference type="InterPro" id="IPR044174">
    <property type="entry name" value="BC10-like"/>
</dbReference>
<comment type="subcellular location">
    <subcellularLocation>
        <location evidence="1">Membrane</location>
        <topology evidence="1">Single-pass type II membrane protein</topology>
    </subcellularLocation>
</comment>
<dbReference type="GO" id="GO:0016020">
    <property type="term" value="C:membrane"/>
    <property type="evidence" value="ECO:0007669"/>
    <property type="project" value="UniProtKB-SubCell"/>
</dbReference>
<evidence type="ECO:0000313" key="6">
    <source>
        <dbReference type="EMBL" id="EFN56230.1"/>
    </source>
</evidence>
<evidence type="ECO:0000313" key="7">
    <source>
        <dbReference type="Proteomes" id="UP000008141"/>
    </source>
</evidence>
<evidence type="ECO:0000256" key="4">
    <source>
        <dbReference type="ARBA" id="ARBA00023136"/>
    </source>
</evidence>
<dbReference type="InterPro" id="IPR003406">
    <property type="entry name" value="Glyco_trans_14"/>
</dbReference>
<proteinExistence type="predicted"/>
<gene>
    <name evidence="6" type="ORF">CHLNCDRAFT_145020</name>
</gene>
<dbReference type="PANTHER" id="PTHR31042">
    <property type="entry name" value="CORE-2/I-BRANCHING BETA-1,6-N-ACETYLGLUCOSAMINYLTRANSFERASE FAMILY PROTEIN-RELATED"/>
    <property type="match status" value="1"/>
</dbReference>
<dbReference type="PANTHER" id="PTHR31042:SF150">
    <property type="entry name" value="OS06G0661900 PROTEIN"/>
    <property type="match status" value="1"/>
</dbReference>
<keyword evidence="7" id="KW-1185">Reference proteome</keyword>
<evidence type="ECO:0000256" key="5">
    <source>
        <dbReference type="ARBA" id="ARBA00023180"/>
    </source>
</evidence>
<dbReference type="Proteomes" id="UP000008141">
    <property type="component" value="Unassembled WGS sequence"/>
</dbReference>
<dbReference type="FunCoup" id="E1ZDI5">
    <property type="interactions" value="442"/>
</dbReference>
<organism evidence="7">
    <name type="scientific">Chlorella variabilis</name>
    <name type="common">Green alga</name>
    <dbReference type="NCBI Taxonomy" id="554065"/>
    <lineage>
        <taxon>Eukaryota</taxon>
        <taxon>Viridiplantae</taxon>
        <taxon>Chlorophyta</taxon>
        <taxon>core chlorophytes</taxon>
        <taxon>Trebouxiophyceae</taxon>
        <taxon>Chlorellales</taxon>
        <taxon>Chlorellaceae</taxon>
        <taxon>Chlorella clade</taxon>
        <taxon>Chlorella</taxon>
    </lineage>
</organism>